<dbReference type="SUPFAM" id="SSF57850">
    <property type="entry name" value="RING/U-box"/>
    <property type="match status" value="1"/>
</dbReference>
<dbReference type="PROSITE" id="PS00518">
    <property type="entry name" value="ZF_RING_1"/>
    <property type="match status" value="1"/>
</dbReference>
<evidence type="ECO:0000256" key="2">
    <source>
        <dbReference type="ARBA" id="ARBA00022771"/>
    </source>
</evidence>
<reference evidence="5" key="1">
    <citation type="submission" date="2020-06" db="EMBL/GenBank/DDBJ databases">
        <title>Draft genome of Bugula neritina, a colonial animal packing powerful symbionts and potential medicines.</title>
        <authorList>
            <person name="Rayko M."/>
        </authorList>
    </citation>
    <scope>NUCLEOTIDE SEQUENCE [LARGE SCALE GENOMIC DNA]</scope>
    <source>
        <strain evidence="5">Kwan_BN1</strain>
    </source>
</reference>
<evidence type="ECO:0000313" key="5">
    <source>
        <dbReference type="EMBL" id="KAF6020766.1"/>
    </source>
</evidence>
<keyword evidence="6" id="KW-1185">Reference proteome</keyword>
<comment type="caution">
    <text evidence="5">The sequence shown here is derived from an EMBL/GenBank/DDBJ whole genome shotgun (WGS) entry which is preliminary data.</text>
</comment>
<dbReference type="EMBL" id="VXIV02003146">
    <property type="protein sequence ID" value="KAF6020766.1"/>
    <property type="molecule type" value="Genomic_DNA"/>
</dbReference>
<protein>
    <recommendedName>
        <fullName evidence="7">RING-type domain-containing protein</fullName>
    </recommendedName>
</protein>
<dbReference type="InterPro" id="IPR017907">
    <property type="entry name" value="Znf_RING_CS"/>
</dbReference>
<sequence length="164" mass="18922">MSCKSIKYPECDGCLWHSSIPAKLTPAEFASMTCLHCFCAPCIKLLVQQHASSKTEAGRMRWFRCPVASCGLLIQSNQIKELSGKKLPVPIQYLLKSYGHVSKELTNTQRICKFHIDNYKWHIKLQQSDIDKKARLVHKINAKLVDAEKKYNELKKRYEQLVQQ</sequence>
<keyword evidence="2" id="KW-0863">Zinc-finger</keyword>
<gene>
    <name evidence="5" type="ORF">EB796_020922</name>
</gene>
<feature type="coiled-coil region" evidence="4">
    <location>
        <begin position="137"/>
        <end position="164"/>
    </location>
</feature>
<evidence type="ECO:0000256" key="1">
    <source>
        <dbReference type="ARBA" id="ARBA00022723"/>
    </source>
</evidence>
<dbReference type="InterPro" id="IPR013083">
    <property type="entry name" value="Znf_RING/FYVE/PHD"/>
</dbReference>
<keyword evidence="1" id="KW-0479">Metal-binding</keyword>
<organism evidence="5 6">
    <name type="scientific">Bugula neritina</name>
    <name type="common">Brown bryozoan</name>
    <name type="synonym">Sertularia neritina</name>
    <dbReference type="NCBI Taxonomy" id="10212"/>
    <lineage>
        <taxon>Eukaryota</taxon>
        <taxon>Metazoa</taxon>
        <taxon>Spiralia</taxon>
        <taxon>Lophotrochozoa</taxon>
        <taxon>Bryozoa</taxon>
        <taxon>Gymnolaemata</taxon>
        <taxon>Cheilostomatida</taxon>
        <taxon>Flustrina</taxon>
        <taxon>Buguloidea</taxon>
        <taxon>Bugulidae</taxon>
        <taxon>Bugula</taxon>
    </lineage>
</organism>
<name>A0A7J7J535_BUGNE</name>
<dbReference type="Proteomes" id="UP000593567">
    <property type="component" value="Unassembled WGS sequence"/>
</dbReference>
<dbReference type="Gene3D" id="3.30.40.10">
    <property type="entry name" value="Zinc/RING finger domain, C3HC4 (zinc finger)"/>
    <property type="match status" value="1"/>
</dbReference>
<evidence type="ECO:0000313" key="6">
    <source>
        <dbReference type="Proteomes" id="UP000593567"/>
    </source>
</evidence>
<evidence type="ECO:0008006" key="7">
    <source>
        <dbReference type="Google" id="ProtNLM"/>
    </source>
</evidence>
<evidence type="ECO:0000256" key="4">
    <source>
        <dbReference type="SAM" id="Coils"/>
    </source>
</evidence>
<keyword evidence="3" id="KW-0862">Zinc</keyword>
<keyword evidence="4" id="KW-0175">Coiled coil</keyword>
<proteinExistence type="predicted"/>
<evidence type="ECO:0000256" key="3">
    <source>
        <dbReference type="ARBA" id="ARBA00022833"/>
    </source>
</evidence>
<accession>A0A7J7J535</accession>
<dbReference type="AlphaFoldDB" id="A0A7J7J535"/>
<dbReference type="GO" id="GO:0008270">
    <property type="term" value="F:zinc ion binding"/>
    <property type="evidence" value="ECO:0007669"/>
    <property type="project" value="UniProtKB-KW"/>
</dbReference>